<comment type="caution">
    <text evidence="1">The sequence shown here is derived from an EMBL/GenBank/DDBJ whole genome shotgun (WGS) entry which is preliminary data.</text>
</comment>
<sequence length="104" mass="11192">MAKKKALSLSLDATRDFTLTLEPVSGGITLFYAFVNGVKVIQADGTKKRTWSGTISIAQVRIKARVVGIGDAAFNLGIDLPGTAEDQSLTLKLQDGYYETDILL</sequence>
<dbReference type="RefSeq" id="WP_234616255.1">
    <property type="nucleotide sequence ID" value="NZ_CP098806.1"/>
</dbReference>
<accession>A0A9X1TCF8</accession>
<evidence type="ECO:0000313" key="2">
    <source>
        <dbReference type="Proteomes" id="UP001139700"/>
    </source>
</evidence>
<proteinExistence type="predicted"/>
<dbReference type="EMBL" id="JAJTTA010000008">
    <property type="protein sequence ID" value="MCF0043518.1"/>
    <property type="molecule type" value="Genomic_DNA"/>
</dbReference>
<organism evidence="1 2">
    <name type="scientific">Dyadobacter fanqingshengii</name>
    <dbReference type="NCBI Taxonomy" id="2906443"/>
    <lineage>
        <taxon>Bacteria</taxon>
        <taxon>Pseudomonadati</taxon>
        <taxon>Bacteroidota</taxon>
        <taxon>Cytophagia</taxon>
        <taxon>Cytophagales</taxon>
        <taxon>Spirosomataceae</taxon>
        <taxon>Dyadobacter</taxon>
    </lineage>
</organism>
<evidence type="ECO:0000313" key="1">
    <source>
        <dbReference type="EMBL" id="MCF0043518.1"/>
    </source>
</evidence>
<dbReference type="AlphaFoldDB" id="A0A9X1TCF8"/>
<reference evidence="1" key="1">
    <citation type="submission" date="2021-12" db="EMBL/GenBank/DDBJ databases">
        <title>Novel species in genus Dyadobacter.</title>
        <authorList>
            <person name="Ma C."/>
        </authorList>
    </citation>
    <scope>NUCLEOTIDE SEQUENCE</scope>
    <source>
        <strain evidence="1">CY399</strain>
    </source>
</reference>
<dbReference type="Proteomes" id="UP001139700">
    <property type="component" value="Unassembled WGS sequence"/>
</dbReference>
<name>A0A9X1TCF8_9BACT</name>
<protein>
    <submittedName>
        <fullName evidence="1">Uncharacterized protein</fullName>
    </submittedName>
</protein>
<keyword evidence="2" id="KW-1185">Reference proteome</keyword>
<gene>
    <name evidence="1" type="ORF">LXM24_25660</name>
</gene>